<keyword evidence="4" id="KW-0067">ATP-binding</keyword>
<evidence type="ECO:0000256" key="2">
    <source>
        <dbReference type="ARBA" id="ARBA00022801"/>
    </source>
</evidence>
<dbReference type="GO" id="GO:0003676">
    <property type="term" value="F:nucleic acid binding"/>
    <property type="evidence" value="ECO:0007669"/>
    <property type="project" value="InterPro"/>
</dbReference>
<dbReference type="PANTHER" id="PTHR12131:SF1">
    <property type="entry name" value="ATP-DEPENDENT RNA HELICASE SUPV3L1, MITOCHONDRIAL-RELATED"/>
    <property type="match status" value="1"/>
</dbReference>
<evidence type="ECO:0000259" key="6">
    <source>
        <dbReference type="PROSITE" id="PS51194"/>
    </source>
</evidence>
<dbReference type="GO" id="GO:0005524">
    <property type="term" value="F:ATP binding"/>
    <property type="evidence" value="ECO:0007669"/>
    <property type="project" value="UniProtKB-KW"/>
</dbReference>
<dbReference type="InterPro" id="IPR050699">
    <property type="entry name" value="RNA-DNA_Helicase"/>
</dbReference>
<evidence type="ECO:0000313" key="7">
    <source>
        <dbReference type="EMBL" id="PRZ16227.1"/>
    </source>
</evidence>
<dbReference type="EMBL" id="PVTY01000007">
    <property type="protein sequence ID" value="PRZ16227.1"/>
    <property type="molecule type" value="Genomic_DNA"/>
</dbReference>
<dbReference type="Gene3D" id="3.40.50.300">
    <property type="entry name" value="P-loop containing nucleotide triphosphate hydrolases"/>
    <property type="match status" value="2"/>
</dbReference>
<dbReference type="RefSeq" id="WP_106122829.1">
    <property type="nucleotide sequence ID" value="NZ_PVTY01000007.1"/>
</dbReference>
<keyword evidence="1" id="KW-0547">Nucleotide-binding</keyword>
<reference evidence="7 8" key="1">
    <citation type="submission" date="2018-03" db="EMBL/GenBank/DDBJ databases">
        <title>Comparative analysis of microorganisms from saline springs in Andes Mountain Range, Colombia.</title>
        <authorList>
            <person name="Rubin E."/>
        </authorList>
    </citation>
    <scope>NUCLEOTIDE SEQUENCE [LARGE SCALE GENOMIC DNA]</scope>
    <source>
        <strain evidence="7 8">CG 35</strain>
    </source>
</reference>
<keyword evidence="8" id="KW-1185">Reference proteome</keyword>
<dbReference type="GO" id="GO:0004386">
    <property type="term" value="F:helicase activity"/>
    <property type="evidence" value="ECO:0007669"/>
    <property type="project" value="UniProtKB-KW"/>
</dbReference>
<keyword evidence="2" id="KW-0378">Hydrolase</keyword>
<dbReference type="InterPro" id="IPR001650">
    <property type="entry name" value="Helicase_C-like"/>
</dbReference>
<feature type="domain" description="Helicase ATP-binding" evidence="5">
    <location>
        <begin position="60"/>
        <end position="231"/>
    </location>
</feature>
<organism evidence="7 8">
    <name type="scientific">Nesterenkonia sandarakina</name>
    <dbReference type="NCBI Taxonomy" id="272918"/>
    <lineage>
        <taxon>Bacteria</taxon>
        <taxon>Bacillati</taxon>
        <taxon>Actinomycetota</taxon>
        <taxon>Actinomycetes</taxon>
        <taxon>Micrococcales</taxon>
        <taxon>Micrococcaceae</taxon>
        <taxon>Nesterenkonia</taxon>
    </lineage>
</organism>
<keyword evidence="3 7" id="KW-0347">Helicase</keyword>
<evidence type="ECO:0000256" key="1">
    <source>
        <dbReference type="ARBA" id="ARBA00022741"/>
    </source>
</evidence>
<dbReference type="InterPro" id="IPR027417">
    <property type="entry name" value="P-loop_NTPase"/>
</dbReference>
<gene>
    <name evidence="7" type="ORF">BCL67_107152</name>
</gene>
<sequence>MAGTRLVSPVSAATASKRLHKLEPAEGTDGPAGPEELYAAFEAWTQTQGITLYPAQQDAILELADGQHVIMATPTGSGKSLVATAAHFFALSRGERSVYTAPIKALVSEKFFSLVEIFGAENVGMVTGDSSVNAGAPIVCCTAEILANEALRDGRDANVGPVIMDEFHFYADPQRGWAWQVPLLELTGRAEPGTPGHGASGSRAQFLLMSATLGDTSRFEARLSEGTGRDVVTVSSAERPVPLSYEYSVTALQTKLEELVSTHQAPVYVVHFSQREAAERAVGLASLNVVSKEERELIRVKLETFRFAAGFGKTLNRLLRAGIGVHHAGMLPKYRRLVEQLAQQGLLKVICGTDTLGVGINVPIRTVLLTALSKYDGTRTRQLNAREFHQIAGRAGRAGFDTHGTVVVQAPEHVIENNASIEKARAKHGDDEKKVSQAIRSAGKKKPRDGFVSWSDKTFERIITATPEPMVSRMKVSYSMVLHLLERPEDPIRAMRRMILAADETPARKAQLQRQALQILRELLTAGVLERLERPDEDGRTVDLTLDLQDNFALNQPLAPFAVAAVELLDVESESYAHDVISVIESILETPHQITGAQVKQLKAEKIGELKAEGVEYVDRMRILDELTHPMPLAELLTQQFEIYRTGAPWVSDHALQPKSVVRDMLERAFDFTTMVNHYQIARSEGVLLRYLSDAYKALKQTVPENRLTEELEDLLAWLGEVVRQTDSSLLEEWERLQAGDAPEKLAELAAMEADISALDHPDRVTANTRAFKVMVRNALFLRAELFAEEKEAKLAELDAEHGWDKDRWGQALDAYFEIYEEVYIDAQSRGPSLVRIDVSPKDTPDPERRFWRAVQVLDDPESNHDWGIHAWIDLTASDETGAPVVIMDRVGELG</sequence>
<dbReference type="Pfam" id="PF00270">
    <property type="entry name" value="DEAD"/>
    <property type="match status" value="1"/>
</dbReference>
<dbReference type="PROSITE" id="PS51194">
    <property type="entry name" value="HELICASE_CTER"/>
    <property type="match status" value="1"/>
</dbReference>
<dbReference type="PROSITE" id="PS51192">
    <property type="entry name" value="HELICASE_ATP_BIND_1"/>
    <property type="match status" value="1"/>
</dbReference>
<feature type="domain" description="Helicase C-terminal" evidence="6">
    <location>
        <begin position="283"/>
        <end position="459"/>
    </location>
</feature>
<dbReference type="SMART" id="SM00490">
    <property type="entry name" value="HELICc"/>
    <property type="match status" value="1"/>
</dbReference>
<dbReference type="InterPro" id="IPR011545">
    <property type="entry name" value="DEAD/DEAH_box_helicase_dom"/>
</dbReference>
<accession>A0A2T0YLX6</accession>
<dbReference type="SMART" id="SM00487">
    <property type="entry name" value="DEXDc"/>
    <property type="match status" value="1"/>
</dbReference>
<dbReference type="AlphaFoldDB" id="A0A2T0YLX6"/>
<dbReference type="OrthoDB" id="3229913at2"/>
<evidence type="ECO:0000256" key="4">
    <source>
        <dbReference type="ARBA" id="ARBA00022840"/>
    </source>
</evidence>
<dbReference type="Pfam" id="PF00271">
    <property type="entry name" value="Helicase_C"/>
    <property type="match status" value="1"/>
</dbReference>
<protein>
    <submittedName>
        <fullName evidence="7">Helicase-like protein</fullName>
    </submittedName>
</protein>
<dbReference type="Pfam" id="PF12029">
    <property type="entry name" value="DUF3516"/>
    <property type="match status" value="1"/>
</dbReference>
<dbReference type="PANTHER" id="PTHR12131">
    <property type="entry name" value="ATP-DEPENDENT RNA AND DNA HELICASE"/>
    <property type="match status" value="1"/>
</dbReference>
<dbReference type="Proteomes" id="UP000238217">
    <property type="component" value="Unassembled WGS sequence"/>
</dbReference>
<proteinExistence type="predicted"/>
<comment type="caution">
    <text evidence="7">The sequence shown here is derived from an EMBL/GenBank/DDBJ whole genome shotgun (WGS) entry which is preliminary data.</text>
</comment>
<dbReference type="InterPro" id="IPR021904">
    <property type="entry name" value="DUF3516"/>
</dbReference>
<dbReference type="InterPro" id="IPR014001">
    <property type="entry name" value="Helicase_ATP-bd"/>
</dbReference>
<evidence type="ECO:0000313" key="8">
    <source>
        <dbReference type="Proteomes" id="UP000238217"/>
    </source>
</evidence>
<evidence type="ECO:0000259" key="5">
    <source>
        <dbReference type="PROSITE" id="PS51192"/>
    </source>
</evidence>
<name>A0A2T0YLX6_9MICC</name>
<dbReference type="SUPFAM" id="SSF52540">
    <property type="entry name" value="P-loop containing nucleoside triphosphate hydrolases"/>
    <property type="match status" value="1"/>
</dbReference>
<evidence type="ECO:0000256" key="3">
    <source>
        <dbReference type="ARBA" id="ARBA00022806"/>
    </source>
</evidence>
<dbReference type="GO" id="GO:0016787">
    <property type="term" value="F:hydrolase activity"/>
    <property type="evidence" value="ECO:0007669"/>
    <property type="project" value="UniProtKB-KW"/>
</dbReference>